<evidence type="ECO:0000256" key="1">
    <source>
        <dbReference type="ARBA" id="ARBA00009477"/>
    </source>
</evidence>
<dbReference type="Pfam" id="PF25973">
    <property type="entry name" value="BSH_CzcB"/>
    <property type="match status" value="1"/>
</dbReference>
<feature type="domain" description="CusB-like beta-barrel" evidence="2">
    <location>
        <begin position="184"/>
        <end position="255"/>
    </location>
</feature>
<dbReference type="Gene3D" id="1.10.287.470">
    <property type="entry name" value="Helix hairpin bin"/>
    <property type="match status" value="1"/>
</dbReference>
<dbReference type="EMBL" id="BMFP01000004">
    <property type="protein sequence ID" value="GGG18650.1"/>
    <property type="molecule type" value="Genomic_DNA"/>
</dbReference>
<protein>
    <submittedName>
        <fullName evidence="4">Hemolysin D</fullName>
    </submittedName>
</protein>
<comment type="similarity">
    <text evidence="1">Belongs to the membrane fusion protein (MFP) (TC 8.A.1) family.</text>
</comment>
<evidence type="ECO:0000313" key="5">
    <source>
        <dbReference type="Proteomes" id="UP000634043"/>
    </source>
</evidence>
<feature type="domain" description="CzcB-like barrel-sandwich hybrid" evidence="3">
    <location>
        <begin position="32"/>
        <end position="163"/>
    </location>
</feature>
<proteinExistence type="inferred from homology"/>
<dbReference type="Gene3D" id="2.40.420.20">
    <property type="match status" value="1"/>
</dbReference>
<name>A0ABQ1W9X8_9BACT</name>
<gene>
    <name evidence="4" type="primary">ragD</name>
    <name evidence="4" type="ORF">GCM10011323_23500</name>
</gene>
<dbReference type="SUPFAM" id="SSF111369">
    <property type="entry name" value="HlyD-like secretion proteins"/>
    <property type="match status" value="1"/>
</dbReference>
<evidence type="ECO:0000259" key="2">
    <source>
        <dbReference type="Pfam" id="PF25954"/>
    </source>
</evidence>
<dbReference type="InterPro" id="IPR006143">
    <property type="entry name" value="RND_pump_MFP"/>
</dbReference>
<dbReference type="Pfam" id="PF25954">
    <property type="entry name" value="Beta-barrel_RND_2"/>
    <property type="match status" value="1"/>
</dbReference>
<dbReference type="PANTHER" id="PTHR30469:SF37">
    <property type="entry name" value="RAGD PROTEIN"/>
    <property type="match status" value="1"/>
</dbReference>
<reference evidence="5" key="1">
    <citation type="journal article" date="2019" name="Int. J. Syst. Evol. Microbiol.">
        <title>The Global Catalogue of Microorganisms (GCM) 10K type strain sequencing project: providing services to taxonomists for standard genome sequencing and annotation.</title>
        <authorList>
            <consortium name="The Broad Institute Genomics Platform"/>
            <consortium name="The Broad Institute Genome Sequencing Center for Infectious Disease"/>
            <person name="Wu L."/>
            <person name="Ma J."/>
        </authorList>
    </citation>
    <scope>NUCLEOTIDE SEQUENCE [LARGE SCALE GENOMIC DNA]</scope>
    <source>
        <strain evidence="5">CGMCC 1.12749</strain>
    </source>
</reference>
<evidence type="ECO:0000259" key="3">
    <source>
        <dbReference type="Pfam" id="PF25973"/>
    </source>
</evidence>
<sequence length="331" mass="35830">MMAPKMETFALTKDKLTTTLSVPGELVANQEVDIYAKVNSFVKVLKVDIGSEVKAGEVLMILEAPEISSQLVAARSKIKSLEATYIATKASYDRVAEASKTEGAVAQDALDQITARKNSDLAQLEAAKASLEEVKVMAGYLELRAPFNGIITARHVDVGAYVGPSGKGSALPLVTLQEQKNLRLIVSVPEAHLPYLNTTNPVSFTVRSQPQASYSGVIKRQAGALDAKLRSERIELDIPNPDRALLPRMIADVKILLSLKDSTFVVPEMALVDSDEGIYVLKVVSGKVTRLPVRRGRKFDGKVEVFGELKTGDRLISKATPQIEEGAVVMN</sequence>
<comment type="caution">
    <text evidence="4">The sequence shown here is derived from an EMBL/GenBank/DDBJ whole genome shotgun (WGS) entry which is preliminary data.</text>
</comment>
<dbReference type="PANTHER" id="PTHR30469">
    <property type="entry name" value="MULTIDRUG RESISTANCE PROTEIN MDTA"/>
    <property type="match status" value="1"/>
</dbReference>
<dbReference type="RefSeq" id="WP_229733916.1">
    <property type="nucleotide sequence ID" value="NZ_BMFP01000004.1"/>
</dbReference>
<dbReference type="InterPro" id="IPR058792">
    <property type="entry name" value="Beta-barrel_RND_2"/>
</dbReference>
<dbReference type="NCBIfam" id="TIGR01730">
    <property type="entry name" value="RND_mfp"/>
    <property type="match status" value="1"/>
</dbReference>
<evidence type="ECO:0000313" key="4">
    <source>
        <dbReference type="EMBL" id="GGG18650.1"/>
    </source>
</evidence>
<keyword evidence="5" id="KW-1185">Reference proteome</keyword>
<dbReference type="Proteomes" id="UP000634043">
    <property type="component" value="Unassembled WGS sequence"/>
</dbReference>
<dbReference type="Gene3D" id="2.40.30.170">
    <property type="match status" value="1"/>
</dbReference>
<accession>A0ABQ1W9X8</accession>
<dbReference type="Gene3D" id="2.40.50.100">
    <property type="match status" value="1"/>
</dbReference>
<organism evidence="4 5">
    <name type="scientific">Pontibacter amylolyticus</name>
    <dbReference type="NCBI Taxonomy" id="1424080"/>
    <lineage>
        <taxon>Bacteria</taxon>
        <taxon>Pseudomonadati</taxon>
        <taxon>Bacteroidota</taxon>
        <taxon>Cytophagia</taxon>
        <taxon>Cytophagales</taxon>
        <taxon>Hymenobacteraceae</taxon>
        <taxon>Pontibacter</taxon>
    </lineage>
</organism>
<dbReference type="InterPro" id="IPR058647">
    <property type="entry name" value="BSH_CzcB-like"/>
</dbReference>